<dbReference type="InterPro" id="IPR002347">
    <property type="entry name" value="SDR_fam"/>
</dbReference>
<feature type="region of interest" description="Disordered" evidence="6">
    <location>
        <begin position="195"/>
        <end position="229"/>
    </location>
</feature>
<proteinExistence type="inferred from homology"/>
<organism evidence="7 8">
    <name type="scientific">Rhodococcus oxybenzonivorans</name>
    <dbReference type="NCBI Taxonomy" id="1990687"/>
    <lineage>
        <taxon>Bacteria</taxon>
        <taxon>Bacillati</taxon>
        <taxon>Actinomycetota</taxon>
        <taxon>Actinomycetes</taxon>
        <taxon>Mycobacteriales</taxon>
        <taxon>Nocardiaceae</taxon>
        <taxon>Rhodococcus</taxon>
    </lineage>
</organism>
<comment type="similarity">
    <text evidence="2">Belongs to the short-chain dehydrogenases/reductases (SDR) family.</text>
</comment>
<evidence type="ECO:0000313" key="8">
    <source>
        <dbReference type="Proteomes" id="UP000245711"/>
    </source>
</evidence>
<evidence type="ECO:0000313" key="7">
    <source>
        <dbReference type="EMBL" id="AWK72596.1"/>
    </source>
</evidence>
<evidence type="ECO:0000256" key="1">
    <source>
        <dbReference type="ARBA" id="ARBA00004191"/>
    </source>
</evidence>
<comment type="subcellular location">
    <subcellularLocation>
        <location evidence="1">Secreted</location>
        <location evidence="1">Cell wall</location>
    </subcellularLocation>
</comment>
<gene>
    <name evidence="7" type="ORF">CBI38_14500</name>
</gene>
<dbReference type="KEGG" id="roz:CBI38_14500"/>
<evidence type="ECO:0000256" key="3">
    <source>
        <dbReference type="ARBA" id="ARBA00022512"/>
    </source>
</evidence>
<comment type="catalytic activity">
    <reaction evidence="5">
        <text>a (3R)-hydroxyacyl-[ACP] + NADP(+) = a 3-oxoacyl-[ACP] + NADPH + H(+)</text>
        <dbReference type="Rhea" id="RHEA:17397"/>
        <dbReference type="Rhea" id="RHEA-COMP:9916"/>
        <dbReference type="Rhea" id="RHEA-COMP:9945"/>
        <dbReference type="ChEBI" id="CHEBI:15378"/>
        <dbReference type="ChEBI" id="CHEBI:57783"/>
        <dbReference type="ChEBI" id="CHEBI:58349"/>
        <dbReference type="ChEBI" id="CHEBI:78776"/>
        <dbReference type="ChEBI" id="CHEBI:78827"/>
        <dbReference type="EC" id="1.1.1.100"/>
    </reaction>
    <physiologicalReaction direction="right-to-left" evidence="5">
        <dbReference type="Rhea" id="RHEA:17399"/>
    </physiologicalReaction>
</comment>
<evidence type="ECO:0000256" key="6">
    <source>
        <dbReference type="SAM" id="MobiDB-lite"/>
    </source>
</evidence>
<dbReference type="EMBL" id="CP021354">
    <property type="protein sequence ID" value="AWK72596.1"/>
    <property type="molecule type" value="Genomic_DNA"/>
</dbReference>
<dbReference type="Pfam" id="PF00106">
    <property type="entry name" value="adh_short"/>
    <property type="match status" value="1"/>
</dbReference>
<dbReference type="InterPro" id="IPR050259">
    <property type="entry name" value="SDR"/>
</dbReference>
<dbReference type="PRINTS" id="PR00081">
    <property type="entry name" value="GDHRDH"/>
</dbReference>
<dbReference type="InterPro" id="IPR036291">
    <property type="entry name" value="NAD(P)-bd_dom_sf"/>
</dbReference>
<protein>
    <recommendedName>
        <fullName evidence="4">3-oxoacyl-[acyl-carrier-protein] reductase MabA</fullName>
    </recommendedName>
</protein>
<dbReference type="GO" id="GO:0004316">
    <property type="term" value="F:3-oxoacyl-[acyl-carrier-protein] reductase (NADPH) activity"/>
    <property type="evidence" value="ECO:0007669"/>
    <property type="project" value="UniProtKB-EC"/>
</dbReference>
<keyword evidence="8" id="KW-1185">Reference proteome</keyword>
<name>A0A2S2BVC4_9NOCA</name>
<dbReference type="SUPFAM" id="SSF51735">
    <property type="entry name" value="NAD(P)-binding Rossmann-fold domains"/>
    <property type="match status" value="1"/>
</dbReference>
<reference evidence="7 8" key="1">
    <citation type="submission" date="2017-05" db="EMBL/GenBank/DDBJ databases">
        <title>Isolation of Rhodococcus sp. S2-17 biodegrading of BP-3.</title>
        <authorList>
            <person name="Lee Y."/>
            <person name="Kim K.H."/>
            <person name="Chun B.H."/>
            <person name="Jung H.S."/>
            <person name="Jeon C.O."/>
        </authorList>
    </citation>
    <scope>NUCLEOTIDE SEQUENCE [LARGE SCALE GENOMIC DNA]</scope>
    <source>
        <strain evidence="7 8">S2-17</strain>
    </source>
</reference>
<evidence type="ECO:0000256" key="5">
    <source>
        <dbReference type="ARBA" id="ARBA00047400"/>
    </source>
</evidence>
<dbReference type="PANTHER" id="PTHR42879">
    <property type="entry name" value="3-OXOACYL-(ACYL-CARRIER-PROTEIN) REDUCTASE"/>
    <property type="match status" value="1"/>
</dbReference>
<dbReference type="Gene3D" id="3.40.50.720">
    <property type="entry name" value="NAD(P)-binding Rossmann-like Domain"/>
    <property type="match status" value="2"/>
</dbReference>
<sequence>MHASALNAVVTGSDSGIGRAVALALADDGFHLGLAYATDRDRAEVTAREVRARSVRAVVRKIDLAELPHSATAVDEFARELGGIGVLVSCPGSTAVECIQRGVRYMIAGGQGGRIVNITASASSLGGLTGLLAAELSRYSVTVNSVVVPAADPAFPSPGRDDGEAATVASYLTAPAAMFVTGAQYTVEGRRVTITPHSLTDPGPRRPGPRGSDRIRSYAGRWAPTRWTR</sequence>
<evidence type="ECO:0000256" key="2">
    <source>
        <dbReference type="ARBA" id="ARBA00006484"/>
    </source>
</evidence>
<dbReference type="OrthoDB" id="154414at2"/>
<evidence type="ECO:0000256" key="4">
    <source>
        <dbReference type="ARBA" id="ARBA00040781"/>
    </source>
</evidence>
<accession>A0A2S2BVC4</accession>
<keyword evidence="3" id="KW-0134">Cell wall</keyword>
<dbReference type="AlphaFoldDB" id="A0A2S2BVC4"/>
<dbReference type="Proteomes" id="UP000245711">
    <property type="component" value="Chromosome"/>
</dbReference>
<keyword evidence="3" id="KW-0964">Secreted</keyword>